<evidence type="ECO:0000313" key="5">
    <source>
        <dbReference type="EMBL" id="KAG6523906.1"/>
    </source>
</evidence>
<dbReference type="PRINTS" id="PR00742">
    <property type="entry name" value="GLHYDRLASE35"/>
</dbReference>
<dbReference type="InterPro" id="IPR031330">
    <property type="entry name" value="Gly_Hdrlase_35_cat"/>
</dbReference>
<reference evidence="5 6" key="1">
    <citation type="submission" date="2020-08" db="EMBL/GenBank/DDBJ databases">
        <title>Plant Genome Project.</title>
        <authorList>
            <person name="Zhang R.-G."/>
        </authorList>
    </citation>
    <scope>NUCLEOTIDE SEQUENCE [LARGE SCALE GENOMIC DNA]</scope>
    <source>
        <tissue evidence="5">Rhizome</tissue>
    </source>
</reference>
<dbReference type="PANTHER" id="PTHR23421">
    <property type="entry name" value="BETA-GALACTOSIDASE RELATED"/>
    <property type="match status" value="1"/>
</dbReference>
<gene>
    <name evidence="5" type="ORF">ZIOFF_013793</name>
</gene>
<evidence type="ECO:0000259" key="4">
    <source>
        <dbReference type="Pfam" id="PF01301"/>
    </source>
</evidence>
<dbReference type="Gene3D" id="3.20.20.80">
    <property type="entry name" value="Glycosidases"/>
    <property type="match status" value="1"/>
</dbReference>
<dbReference type="InterPro" id="IPR017853">
    <property type="entry name" value="GH"/>
</dbReference>
<evidence type="ECO:0000256" key="1">
    <source>
        <dbReference type="ARBA" id="ARBA00001412"/>
    </source>
</evidence>
<sequence>MAIVINGQRKILISGSIHYRRSTLEMWEGLVEKAKDEDLDYNFEGGLVKMSLESASEQTMNLSRSKSKAFGIVGHAYLNWAAQMVVGLGTGVPWVMCKEDDAPDPVNRFIHWNLEVG</sequence>
<comment type="similarity">
    <text evidence="2">Belongs to the glycosyl hydrolase 35 family.</text>
</comment>
<organism evidence="5 6">
    <name type="scientific">Zingiber officinale</name>
    <name type="common">Ginger</name>
    <name type="synonym">Amomum zingiber</name>
    <dbReference type="NCBI Taxonomy" id="94328"/>
    <lineage>
        <taxon>Eukaryota</taxon>
        <taxon>Viridiplantae</taxon>
        <taxon>Streptophyta</taxon>
        <taxon>Embryophyta</taxon>
        <taxon>Tracheophyta</taxon>
        <taxon>Spermatophyta</taxon>
        <taxon>Magnoliopsida</taxon>
        <taxon>Liliopsida</taxon>
        <taxon>Zingiberales</taxon>
        <taxon>Zingiberaceae</taxon>
        <taxon>Zingiber</taxon>
    </lineage>
</organism>
<comment type="catalytic activity">
    <reaction evidence="1">
        <text>Hydrolysis of terminal non-reducing beta-D-galactose residues in beta-D-galactosides.</text>
        <dbReference type="EC" id="3.2.1.23"/>
    </reaction>
</comment>
<dbReference type="Proteomes" id="UP000734854">
    <property type="component" value="Unassembled WGS sequence"/>
</dbReference>
<evidence type="ECO:0000256" key="2">
    <source>
        <dbReference type="ARBA" id="ARBA00009809"/>
    </source>
</evidence>
<dbReference type="InterPro" id="IPR001944">
    <property type="entry name" value="Glycoside_Hdrlase_35"/>
</dbReference>
<protein>
    <recommendedName>
        <fullName evidence="3">beta-galactosidase</fullName>
        <ecNumber evidence="3">3.2.1.23</ecNumber>
    </recommendedName>
</protein>
<dbReference type="AlphaFoldDB" id="A0A8J5LUF6"/>
<dbReference type="EC" id="3.2.1.23" evidence="3"/>
<dbReference type="SUPFAM" id="SSF51445">
    <property type="entry name" value="(Trans)glycosidases"/>
    <property type="match status" value="1"/>
</dbReference>
<name>A0A8J5LUF6_ZINOF</name>
<dbReference type="EMBL" id="JACMSC010000004">
    <property type="protein sequence ID" value="KAG6523906.1"/>
    <property type="molecule type" value="Genomic_DNA"/>
</dbReference>
<comment type="caution">
    <text evidence="5">The sequence shown here is derived from an EMBL/GenBank/DDBJ whole genome shotgun (WGS) entry which is preliminary data.</text>
</comment>
<proteinExistence type="inferred from homology"/>
<evidence type="ECO:0000313" key="6">
    <source>
        <dbReference type="Proteomes" id="UP000734854"/>
    </source>
</evidence>
<feature type="domain" description="Glycoside hydrolase 35 catalytic" evidence="4">
    <location>
        <begin position="3"/>
        <end position="37"/>
    </location>
</feature>
<dbReference type="Pfam" id="PF01301">
    <property type="entry name" value="Glyco_hydro_35"/>
    <property type="match status" value="1"/>
</dbReference>
<dbReference type="GO" id="GO:0004565">
    <property type="term" value="F:beta-galactosidase activity"/>
    <property type="evidence" value="ECO:0007669"/>
    <property type="project" value="UniProtKB-EC"/>
</dbReference>
<dbReference type="GO" id="GO:0005975">
    <property type="term" value="P:carbohydrate metabolic process"/>
    <property type="evidence" value="ECO:0007669"/>
    <property type="project" value="InterPro"/>
</dbReference>
<evidence type="ECO:0000256" key="3">
    <source>
        <dbReference type="ARBA" id="ARBA00012756"/>
    </source>
</evidence>
<keyword evidence="6" id="KW-1185">Reference proteome</keyword>
<accession>A0A8J5LUF6</accession>